<comment type="subcellular location">
    <subcellularLocation>
        <location evidence="1">Membrane</location>
        <topology evidence="1">Multi-pass membrane protein</topology>
    </subcellularLocation>
</comment>
<dbReference type="EMBL" id="SEYY01000983">
    <property type="protein sequence ID" value="KAB7506134.1"/>
    <property type="molecule type" value="Genomic_DNA"/>
</dbReference>
<evidence type="ECO:0000259" key="7">
    <source>
        <dbReference type="Pfam" id="PF12832"/>
    </source>
</evidence>
<feature type="transmembrane region" description="Helical" evidence="6">
    <location>
        <begin position="356"/>
        <end position="373"/>
    </location>
</feature>
<feature type="transmembrane region" description="Helical" evidence="6">
    <location>
        <begin position="131"/>
        <end position="151"/>
    </location>
</feature>
<dbReference type="InterPro" id="IPR036259">
    <property type="entry name" value="MFS_trans_sf"/>
</dbReference>
<dbReference type="PANTHER" id="PTHR16172">
    <property type="entry name" value="MAJOR FACILITATOR SUPERFAMILY DOMAIN-CONTAINING PROTEIN 6-LIKE"/>
    <property type="match status" value="1"/>
</dbReference>
<evidence type="ECO:0000313" key="9">
    <source>
        <dbReference type="Proteomes" id="UP000326759"/>
    </source>
</evidence>
<dbReference type="AlphaFoldDB" id="A0A5N5THK0"/>
<evidence type="ECO:0000256" key="2">
    <source>
        <dbReference type="ARBA" id="ARBA00005241"/>
    </source>
</evidence>
<comment type="caution">
    <text evidence="8">The sequence shown here is derived from an EMBL/GenBank/DDBJ whole genome shotgun (WGS) entry which is preliminary data.</text>
</comment>
<dbReference type="GO" id="GO:0016020">
    <property type="term" value="C:membrane"/>
    <property type="evidence" value="ECO:0007669"/>
    <property type="project" value="UniProtKB-SubCell"/>
</dbReference>
<gene>
    <name evidence="8" type="ORF">Anas_00255</name>
</gene>
<evidence type="ECO:0000256" key="1">
    <source>
        <dbReference type="ARBA" id="ARBA00004141"/>
    </source>
</evidence>
<evidence type="ECO:0000256" key="4">
    <source>
        <dbReference type="ARBA" id="ARBA00022989"/>
    </source>
</evidence>
<evidence type="ECO:0000256" key="6">
    <source>
        <dbReference type="SAM" id="Phobius"/>
    </source>
</evidence>
<keyword evidence="5 6" id="KW-0472">Membrane</keyword>
<feature type="transmembrane region" description="Helical" evidence="6">
    <location>
        <begin position="289"/>
        <end position="310"/>
    </location>
</feature>
<dbReference type="InterPro" id="IPR024989">
    <property type="entry name" value="MFS_assoc_dom"/>
</dbReference>
<dbReference type="Gene3D" id="1.20.1250.20">
    <property type="entry name" value="MFS general substrate transporter like domains"/>
    <property type="match status" value="2"/>
</dbReference>
<feature type="transmembrane region" description="Helical" evidence="6">
    <location>
        <begin position="411"/>
        <end position="433"/>
    </location>
</feature>
<feature type="transmembrane region" description="Helical" evidence="6">
    <location>
        <begin position="317"/>
        <end position="336"/>
    </location>
</feature>
<dbReference type="Pfam" id="PF12832">
    <property type="entry name" value="MFS_1_like"/>
    <property type="match status" value="1"/>
</dbReference>
<dbReference type="SUPFAM" id="SSF103473">
    <property type="entry name" value="MFS general substrate transporter"/>
    <property type="match status" value="1"/>
</dbReference>
<dbReference type="Proteomes" id="UP000326759">
    <property type="component" value="Unassembled WGS sequence"/>
</dbReference>
<reference evidence="8 9" key="1">
    <citation type="journal article" date="2019" name="PLoS Biol.">
        <title>Sex chromosomes control vertical transmission of feminizing Wolbachia symbionts in an isopod.</title>
        <authorList>
            <person name="Becking T."/>
            <person name="Chebbi M.A."/>
            <person name="Giraud I."/>
            <person name="Moumen B."/>
            <person name="Laverre T."/>
            <person name="Caubet Y."/>
            <person name="Peccoud J."/>
            <person name="Gilbert C."/>
            <person name="Cordaux R."/>
        </authorList>
    </citation>
    <scope>NUCLEOTIDE SEQUENCE [LARGE SCALE GENOMIC DNA]</scope>
    <source>
        <strain evidence="8">ANa2</strain>
        <tissue evidence="8">Whole body excluding digestive tract and cuticle</tissue>
    </source>
</reference>
<feature type="transmembrane region" description="Helical" evidence="6">
    <location>
        <begin position="203"/>
        <end position="224"/>
    </location>
</feature>
<evidence type="ECO:0000313" key="8">
    <source>
        <dbReference type="EMBL" id="KAB7506134.1"/>
    </source>
</evidence>
<evidence type="ECO:0000256" key="3">
    <source>
        <dbReference type="ARBA" id="ARBA00022692"/>
    </source>
</evidence>
<dbReference type="InterPro" id="IPR051717">
    <property type="entry name" value="MFS_MFSD6"/>
</dbReference>
<evidence type="ECO:0000256" key="5">
    <source>
        <dbReference type="ARBA" id="ARBA00023136"/>
    </source>
</evidence>
<protein>
    <recommendedName>
        <fullName evidence="7">Major facilitator superfamily associated domain-containing protein</fullName>
    </recommendedName>
</protein>
<keyword evidence="9" id="KW-1185">Reference proteome</keyword>
<dbReference type="PANTHER" id="PTHR16172:SF37">
    <property type="entry name" value="RE36877P"/>
    <property type="match status" value="1"/>
</dbReference>
<comment type="similarity">
    <text evidence="2">Belongs to the major facilitator superfamily. MFSD6 family.</text>
</comment>
<dbReference type="OrthoDB" id="10029266at2759"/>
<accession>A0A5N5THK0</accession>
<sequence length="469" mass="52627">MNGRTENIITGEVILINNSEVLHLESNFTYDVERENPFYLLSQYNQGECYPNELWDCKAICVTESFSVSHILMNEIEESKVINISSEFNKLYNLKNMENLPLQCESQLRFHCEGALYAGDTCFSLWKNPFFYLYLLFMTCGFVSFTTANSITDAICLDLISEDREYGNHRAWGTVGWGLMGPISGFLVDWYSGGNFGKNYLPAFMILFILGTMDLILSVLKLKVPKIEKTEDLWKSVGVIMKKPTFILFLMFVIMAGAFDGVVASYIFLLQEDMAKDTIYMKYMKFVQGLTIGVQCFLEAPFMWACGWFLKKISSSNLLSLVFALYAFRLLCLGLIGSYGPVWLTLLVEFLNGPCYGLGYTVTVVHAGLLTPPGTSATVQSITNICYESLGYALASLVGGIIYTYSGAPGVYYVFGLTAAVTFVLHFVTIRLFESKPDVQEESPKTVPLKATNEIVPCVEEQEQLMPAI</sequence>
<organism evidence="8 9">
    <name type="scientific">Armadillidium nasatum</name>
    <dbReference type="NCBI Taxonomy" id="96803"/>
    <lineage>
        <taxon>Eukaryota</taxon>
        <taxon>Metazoa</taxon>
        <taxon>Ecdysozoa</taxon>
        <taxon>Arthropoda</taxon>
        <taxon>Crustacea</taxon>
        <taxon>Multicrustacea</taxon>
        <taxon>Malacostraca</taxon>
        <taxon>Eumalacostraca</taxon>
        <taxon>Peracarida</taxon>
        <taxon>Isopoda</taxon>
        <taxon>Oniscidea</taxon>
        <taxon>Crinocheta</taxon>
        <taxon>Armadillidiidae</taxon>
        <taxon>Armadillidium</taxon>
    </lineage>
</organism>
<keyword evidence="3 6" id="KW-0812">Transmembrane</keyword>
<keyword evidence="4 6" id="KW-1133">Transmembrane helix</keyword>
<feature type="transmembrane region" description="Helical" evidence="6">
    <location>
        <begin position="245"/>
        <end position="269"/>
    </location>
</feature>
<name>A0A5N5THK0_9CRUS</name>
<proteinExistence type="inferred from homology"/>
<feature type="transmembrane region" description="Helical" evidence="6">
    <location>
        <begin position="385"/>
        <end position="405"/>
    </location>
</feature>
<feature type="domain" description="Major facilitator superfamily associated" evidence="7">
    <location>
        <begin position="127"/>
        <end position="412"/>
    </location>
</feature>